<organism evidence="1 2">
    <name type="scientific">Caproiciproducens faecalis</name>
    <dbReference type="NCBI Taxonomy" id="2820301"/>
    <lineage>
        <taxon>Bacteria</taxon>
        <taxon>Bacillati</taxon>
        <taxon>Bacillota</taxon>
        <taxon>Clostridia</taxon>
        <taxon>Eubacteriales</taxon>
        <taxon>Acutalibacteraceae</taxon>
        <taxon>Caproiciproducens</taxon>
    </lineage>
</organism>
<reference evidence="1 2" key="1">
    <citation type="submission" date="2021-03" db="EMBL/GenBank/DDBJ databases">
        <title>Caproiciproducens sp. nov. isolated from feces of cow.</title>
        <authorList>
            <person name="Choi J.-Y."/>
        </authorList>
    </citation>
    <scope>NUCLEOTIDE SEQUENCE [LARGE SCALE GENOMIC DNA]</scope>
    <source>
        <strain evidence="1 2">AGMB10547</strain>
    </source>
</reference>
<gene>
    <name evidence="1" type="ORF">J5W02_12375</name>
</gene>
<accession>A0ABS7DR81</accession>
<keyword evidence="2" id="KW-1185">Reference proteome</keyword>
<name>A0ABS7DR81_9FIRM</name>
<dbReference type="RefSeq" id="WP_219966011.1">
    <property type="nucleotide sequence ID" value="NZ_JAGFNZ010000005.1"/>
</dbReference>
<comment type="caution">
    <text evidence="1">The sequence shown here is derived from an EMBL/GenBank/DDBJ whole genome shotgun (WGS) entry which is preliminary data.</text>
</comment>
<dbReference type="Proteomes" id="UP000719942">
    <property type="component" value="Unassembled WGS sequence"/>
</dbReference>
<evidence type="ECO:0000313" key="1">
    <source>
        <dbReference type="EMBL" id="MBW7573606.1"/>
    </source>
</evidence>
<proteinExistence type="predicted"/>
<dbReference type="EMBL" id="JAGFNZ010000005">
    <property type="protein sequence ID" value="MBW7573606.1"/>
    <property type="molecule type" value="Genomic_DNA"/>
</dbReference>
<evidence type="ECO:0000313" key="2">
    <source>
        <dbReference type="Proteomes" id="UP000719942"/>
    </source>
</evidence>
<sequence length="90" mass="10086">MKRKILIFGIILFMLLLNFFGCKNSVPQNTASKAVDAGNQSKVPDNLKLVSLTKIDADDILYVYVDQAYHTEVYICKNIKSNTVSISTNK</sequence>
<protein>
    <submittedName>
        <fullName evidence="1">Uncharacterized protein</fullName>
    </submittedName>
</protein>